<organism evidence="2 3">
    <name type="scientific">Gardnerella vaginalis (strain ATCC 14019 / 317)</name>
    <dbReference type="NCBI Taxonomy" id="525284"/>
    <lineage>
        <taxon>Bacteria</taxon>
        <taxon>Bacillati</taxon>
        <taxon>Actinomycetota</taxon>
        <taxon>Actinomycetes</taxon>
        <taxon>Bifidobacteriales</taxon>
        <taxon>Bifidobacteriaceae</taxon>
        <taxon>Gardnerella</taxon>
    </lineage>
</organism>
<keyword evidence="1" id="KW-1133">Transmembrane helix</keyword>
<keyword evidence="1" id="KW-0472">Membrane</keyword>
<protein>
    <submittedName>
        <fullName evidence="2">Uncharacterized protein</fullName>
    </submittedName>
</protein>
<feature type="transmembrane region" description="Helical" evidence="1">
    <location>
        <begin position="12"/>
        <end position="34"/>
    </location>
</feature>
<name>E3DAK1_GARV3</name>
<evidence type="ECO:0000313" key="3">
    <source>
        <dbReference type="Proteomes" id="UP000001453"/>
    </source>
</evidence>
<keyword evidence="1" id="KW-0812">Transmembrane</keyword>
<dbReference type="HOGENOM" id="CLU_209707_0_0_11"/>
<dbReference type="KEGG" id="gvg:HMPREF0421_21013"/>
<proteinExistence type="predicted"/>
<dbReference type="Proteomes" id="UP000001453">
    <property type="component" value="Chromosome"/>
</dbReference>
<evidence type="ECO:0000256" key="1">
    <source>
        <dbReference type="SAM" id="Phobius"/>
    </source>
</evidence>
<sequence>MKVKPLETSAGFSKSLLASFSAVYVFLKPIAIVIQPHKFYFAGLNYLFYLLSIFYLFIIY</sequence>
<reference evidence="2 3" key="1">
    <citation type="journal article" date="2010" name="PLoS ONE">
        <title>Comparative genomics of Gardnerella vaginalis strains reveals substantial differences in metabolic and virulence potential.</title>
        <authorList>
            <person name="Yeoman C.J."/>
            <person name="Yildirim S."/>
            <person name="Thomas S.M."/>
            <person name="Durkin A.S."/>
            <person name="Torralba M."/>
            <person name="Sutton G."/>
            <person name="Buhay C.J."/>
            <person name="Ding Y."/>
            <person name="Dugan-Rocha S.P."/>
            <person name="Muzny D.M."/>
            <person name="Qin X."/>
            <person name="Gibbs R.A."/>
            <person name="Leigh S.R."/>
            <person name="Stumpf R."/>
            <person name="White B.A."/>
            <person name="Highlander S.K."/>
            <person name="Nelson K.E."/>
            <person name="Wilson B.A."/>
        </authorList>
    </citation>
    <scope>NUCLEOTIDE SEQUENCE [LARGE SCALE GENOMIC DNA]</scope>
    <source>
        <strain evidence="3">ATCC 14019 / 317</strain>
    </source>
</reference>
<evidence type="ECO:0000313" key="2">
    <source>
        <dbReference type="EMBL" id="ADP39095.1"/>
    </source>
</evidence>
<dbReference type="AlphaFoldDB" id="E3DAK1"/>
<accession>E3DAK1</accession>
<gene>
    <name evidence="2" type="ordered locus">HMPREF0421_21013</name>
</gene>
<feature type="transmembrane region" description="Helical" evidence="1">
    <location>
        <begin position="40"/>
        <end position="59"/>
    </location>
</feature>
<dbReference type="EMBL" id="CP002104">
    <property type="protein sequence ID" value="ADP39095.1"/>
    <property type="molecule type" value="Genomic_DNA"/>
</dbReference>